<dbReference type="KEGG" id="dpx:DAPPUDRAFT_307866"/>
<proteinExistence type="predicted"/>
<dbReference type="AlphaFoldDB" id="E9G1X9"/>
<dbReference type="Proteomes" id="UP000000305">
    <property type="component" value="Unassembled WGS sequence"/>
</dbReference>
<evidence type="ECO:0000313" key="1">
    <source>
        <dbReference type="EMBL" id="EFX86730.1"/>
    </source>
</evidence>
<keyword evidence="2" id="KW-1185">Reference proteome</keyword>
<sequence length="324" mass="36538">MANTENQRKLFAGIVTILRGNHSQLEKVLWFLSKTTGREQIYIELLESAYVSNKEAFQELVERLGEDVDELNRNPPYKRVMDEMWLNHSLPSDGTNFVRGQRLDFQVTLEKRKRFEMLAICLGISILLRLDVLTPESLQKMFPLFNITSPLTNLLNIKELLSISQKLSGDRYEVTASFFYFGCDIFRNWKRHGNSEISGVRCVKNIVDSFTELAPGVAGGFGGELFGSTITPGIGTLVGGVGGGMASTFVCGALFDRLTQWIFNLPKDELLEKAFRDLDLPCNVSNNEINIKFVRLAHQNPPNPPNSDWMKLKGSINTIKKVKV</sequence>
<organism evidence="1 2">
    <name type="scientific">Daphnia pulex</name>
    <name type="common">Water flea</name>
    <dbReference type="NCBI Taxonomy" id="6669"/>
    <lineage>
        <taxon>Eukaryota</taxon>
        <taxon>Metazoa</taxon>
        <taxon>Ecdysozoa</taxon>
        <taxon>Arthropoda</taxon>
        <taxon>Crustacea</taxon>
        <taxon>Branchiopoda</taxon>
        <taxon>Diplostraca</taxon>
        <taxon>Cladocera</taxon>
        <taxon>Anomopoda</taxon>
        <taxon>Daphniidae</taxon>
        <taxon>Daphnia</taxon>
    </lineage>
</organism>
<dbReference type="OrthoDB" id="376357at2759"/>
<dbReference type="EMBL" id="GL732529">
    <property type="protein sequence ID" value="EFX86730.1"/>
    <property type="molecule type" value="Genomic_DNA"/>
</dbReference>
<dbReference type="HOGENOM" id="CLU_858588_0_0_1"/>
<dbReference type="InParanoid" id="E9G1X9"/>
<gene>
    <name evidence="1" type="ORF">DAPPUDRAFT_307866</name>
</gene>
<evidence type="ECO:0000313" key="2">
    <source>
        <dbReference type="Proteomes" id="UP000000305"/>
    </source>
</evidence>
<reference evidence="1 2" key="1">
    <citation type="journal article" date="2011" name="Science">
        <title>The ecoresponsive genome of Daphnia pulex.</title>
        <authorList>
            <person name="Colbourne J.K."/>
            <person name="Pfrender M.E."/>
            <person name="Gilbert D."/>
            <person name="Thomas W.K."/>
            <person name="Tucker A."/>
            <person name="Oakley T.H."/>
            <person name="Tokishita S."/>
            <person name="Aerts A."/>
            <person name="Arnold G.J."/>
            <person name="Basu M.K."/>
            <person name="Bauer D.J."/>
            <person name="Caceres C.E."/>
            <person name="Carmel L."/>
            <person name="Casola C."/>
            <person name="Choi J.H."/>
            <person name="Detter J.C."/>
            <person name="Dong Q."/>
            <person name="Dusheyko S."/>
            <person name="Eads B.D."/>
            <person name="Frohlich T."/>
            <person name="Geiler-Samerotte K.A."/>
            <person name="Gerlach D."/>
            <person name="Hatcher P."/>
            <person name="Jogdeo S."/>
            <person name="Krijgsveld J."/>
            <person name="Kriventseva E.V."/>
            <person name="Kultz D."/>
            <person name="Laforsch C."/>
            <person name="Lindquist E."/>
            <person name="Lopez J."/>
            <person name="Manak J.R."/>
            <person name="Muller J."/>
            <person name="Pangilinan J."/>
            <person name="Patwardhan R.P."/>
            <person name="Pitluck S."/>
            <person name="Pritham E.J."/>
            <person name="Rechtsteiner A."/>
            <person name="Rho M."/>
            <person name="Rogozin I.B."/>
            <person name="Sakarya O."/>
            <person name="Salamov A."/>
            <person name="Schaack S."/>
            <person name="Shapiro H."/>
            <person name="Shiga Y."/>
            <person name="Skalitzky C."/>
            <person name="Smith Z."/>
            <person name="Souvorov A."/>
            <person name="Sung W."/>
            <person name="Tang Z."/>
            <person name="Tsuchiya D."/>
            <person name="Tu H."/>
            <person name="Vos H."/>
            <person name="Wang M."/>
            <person name="Wolf Y.I."/>
            <person name="Yamagata H."/>
            <person name="Yamada T."/>
            <person name="Ye Y."/>
            <person name="Shaw J.R."/>
            <person name="Andrews J."/>
            <person name="Crease T.J."/>
            <person name="Tang H."/>
            <person name="Lucas S.M."/>
            <person name="Robertson H.M."/>
            <person name="Bork P."/>
            <person name="Koonin E.V."/>
            <person name="Zdobnov E.M."/>
            <person name="Grigoriev I.V."/>
            <person name="Lynch M."/>
            <person name="Boore J.L."/>
        </authorList>
    </citation>
    <scope>NUCLEOTIDE SEQUENCE [LARGE SCALE GENOMIC DNA]</scope>
</reference>
<name>E9G1X9_DAPPU</name>
<protein>
    <submittedName>
        <fullName evidence="1">Uncharacterized protein</fullName>
    </submittedName>
</protein>
<accession>E9G1X9</accession>